<name>A0AA95NFY2_9BURK</name>
<dbReference type="RefSeq" id="WP_285234610.1">
    <property type="nucleotide sequence ID" value="NZ_CP116346.1"/>
</dbReference>
<dbReference type="KEGG" id="pais:PFX98_07735"/>
<organism evidence="1 2">
    <name type="scientific">Paucibacter sediminis</name>
    <dbReference type="NCBI Taxonomy" id="3019553"/>
    <lineage>
        <taxon>Bacteria</taxon>
        <taxon>Pseudomonadati</taxon>
        <taxon>Pseudomonadota</taxon>
        <taxon>Betaproteobacteria</taxon>
        <taxon>Burkholderiales</taxon>
        <taxon>Sphaerotilaceae</taxon>
        <taxon>Roseateles</taxon>
    </lineage>
</organism>
<sequence>MQPIPYLITPIRAGFVQRARAAGLDDLNQPVERHIAEGGEPCRDALRRARPGEALLLASYCPFEQAGPYREYGPVFLLADPSDDAEPVQGLDRLPLAGEHPYLSPSFLLRAYSAAERILEGAVVAAAEAEAHLQSLLSRAEVAFVLARFTGHGCYACRIERA</sequence>
<proteinExistence type="predicted"/>
<dbReference type="AlphaFoldDB" id="A0AA95NFY2"/>
<protein>
    <submittedName>
        <fullName evidence="1">DUF1203 domain-containing protein</fullName>
    </submittedName>
</protein>
<accession>A0AA95NFY2</accession>
<evidence type="ECO:0000313" key="1">
    <source>
        <dbReference type="EMBL" id="WIT13495.1"/>
    </source>
</evidence>
<keyword evidence="2" id="KW-1185">Reference proteome</keyword>
<evidence type="ECO:0000313" key="2">
    <source>
        <dbReference type="Proteomes" id="UP001177769"/>
    </source>
</evidence>
<dbReference type="Proteomes" id="UP001177769">
    <property type="component" value="Chromosome"/>
</dbReference>
<dbReference type="PIRSF" id="PIRSF034110">
    <property type="entry name" value="DUF1203"/>
    <property type="match status" value="1"/>
</dbReference>
<dbReference type="EMBL" id="CP116346">
    <property type="protein sequence ID" value="WIT13495.1"/>
    <property type="molecule type" value="Genomic_DNA"/>
</dbReference>
<gene>
    <name evidence="1" type="ORF">PFX98_07735</name>
</gene>
<dbReference type="Pfam" id="PF06718">
    <property type="entry name" value="DUF1203"/>
    <property type="match status" value="1"/>
</dbReference>
<reference evidence="1" key="1">
    <citation type="submission" date="2023-01" db="EMBL/GenBank/DDBJ databases">
        <title>Whole genome sequence of Paucibacter sp. S2-9 isolated from pond sediment.</title>
        <authorList>
            <person name="Jung J.Y."/>
        </authorList>
    </citation>
    <scope>NUCLEOTIDE SEQUENCE</scope>
    <source>
        <strain evidence="1">S2-9</strain>
    </source>
</reference>
<dbReference type="InterPro" id="IPR009593">
    <property type="entry name" value="DUF1203"/>
</dbReference>